<keyword evidence="7 10" id="KW-0326">Glycosidase</keyword>
<evidence type="ECO:0000313" key="12">
    <source>
        <dbReference type="Proteomes" id="UP000681526"/>
    </source>
</evidence>
<dbReference type="InterPro" id="IPR017736">
    <property type="entry name" value="Glyco_hydro_1_beta-glucosidase"/>
</dbReference>
<dbReference type="InterPro" id="IPR001360">
    <property type="entry name" value="Glyco_hydro_1"/>
</dbReference>
<accession>A0ABM8V2V1</accession>
<dbReference type="NCBIfam" id="TIGR03356">
    <property type="entry name" value="BGL"/>
    <property type="match status" value="1"/>
</dbReference>
<dbReference type="Proteomes" id="UP000681526">
    <property type="component" value="Unassembled WGS sequence"/>
</dbReference>
<dbReference type="GO" id="GO:0008422">
    <property type="term" value="F:beta-glucosidase activity"/>
    <property type="evidence" value="ECO:0007669"/>
    <property type="project" value="UniProtKB-EC"/>
</dbReference>
<reference evidence="11 12" key="1">
    <citation type="submission" date="2021-04" db="EMBL/GenBank/DDBJ databases">
        <authorList>
            <person name="Rakotoarivonina H."/>
        </authorList>
    </citation>
    <scope>NUCLEOTIDE SEQUENCE [LARGE SCALE GENOMIC DNA]</scope>
    <source>
        <strain evidence="11 12">XE</strain>
    </source>
</reference>
<evidence type="ECO:0000256" key="4">
    <source>
        <dbReference type="ARBA" id="ARBA00022801"/>
    </source>
</evidence>
<protein>
    <recommendedName>
        <fullName evidence="3 10">Beta-glucosidase</fullName>
        <ecNumber evidence="3 10">3.2.1.21</ecNumber>
    </recommendedName>
</protein>
<proteinExistence type="inferred from homology"/>
<organism evidence="11 12">
    <name type="scientific">Thermobacillus xylanilyticus</name>
    <dbReference type="NCBI Taxonomy" id="76633"/>
    <lineage>
        <taxon>Bacteria</taxon>
        <taxon>Bacillati</taxon>
        <taxon>Bacillota</taxon>
        <taxon>Bacilli</taxon>
        <taxon>Bacillales</taxon>
        <taxon>Paenibacillaceae</taxon>
        <taxon>Thermobacillus</taxon>
    </lineage>
</organism>
<evidence type="ECO:0000256" key="6">
    <source>
        <dbReference type="ARBA" id="ARBA00023277"/>
    </source>
</evidence>
<dbReference type="InterPro" id="IPR018120">
    <property type="entry name" value="Glyco_hydro_1_AS"/>
</dbReference>
<keyword evidence="5" id="KW-0136">Cellulose degradation</keyword>
<dbReference type="RefSeq" id="WP_213484057.1">
    <property type="nucleotide sequence ID" value="NZ_CAJRAY010000033.1"/>
</dbReference>
<dbReference type="Gene3D" id="3.20.20.80">
    <property type="entry name" value="Glycosidases"/>
    <property type="match status" value="1"/>
</dbReference>
<comment type="catalytic activity">
    <reaction evidence="1 10">
        <text>Hydrolysis of terminal, non-reducing beta-D-glucosyl residues with release of beta-D-glucose.</text>
        <dbReference type="EC" id="3.2.1.21"/>
    </reaction>
</comment>
<dbReference type="PRINTS" id="PR00131">
    <property type="entry name" value="GLHYDRLASE1"/>
</dbReference>
<sequence>MAIVQFPNGFVWGAATAAFQVEGAYREDGRGLSIWDTFCRTPGKVWEGDNGDVACDMYHRYKDDVKLMKDLGITSYRFSVAWPRIIPDGSGEINPKGIEFYRNLVDELLAHGIEPMLTLYHWDLPQALQDRGGWANRETIDHFLKYVETVFKALDGKVKLWATFNEPWCISFLSNYIGAHAPGLRDLQTAIDVAHNVLVAHGKTVRLFRELGIKGEIGIAPNTEWMEPFSDREEDVEAAWRRRGWLNEWFLRPVMTGQYPEKLVQWFEKLGGKPKIEPGDMELIGSKIDFLGINYYTGGIGRYNPEEGDIFGFQEVPMGWEKTDIGWNIYPQGLYNVLTYIKREFGDIPIYITENGACYNDEPGADGRVRDQRRIEYLKKHVLQVARAIESGVNVKGYYTWSLMDNFEWAYGYSMRFGILYVDYETQQRIKKDSFRWYRKLARNNYIEV</sequence>
<comment type="similarity">
    <text evidence="2 10">Belongs to the glycosyl hydrolase 1 family.</text>
</comment>
<dbReference type="SUPFAM" id="SSF51445">
    <property type="entry name" value="(Trans)glycosidases"/>
    <property type="match status" value="1"/>
</dbReference>
<evidence type="ECO:0000256" key="2">
    <source>
        <dbReference type="ARBA" id="ARBA00010838"/>
    </source>
</evidence>
<name>A0ABM8V2V1_THEXY</name>
<dbReference type="InterPro" id="IPR033132">
    <property type="entry name" value="GH_1_N_CS"/>
</dbReference>
<dbReference type="PANTHER" id="PTHR10353">
    <property type="entry name" value="GLYCOSYL HYDROLASE"/>
    <property type="match status" value="1"/>
</dbReference>
<keyword evidence="4 10" id="KW-0378">Hydrolase</keyword>
<keyword evidence="6" id="KW-0119">Carbohydrate metabolism</keyword>
<dbReference type="EMBL" id="CAJRAY010000033">
    <property type="protein sequence ID" value="CAG5083967.1"/>
    <property type="molecule type" value="Genomic_DNA"/>
</dbReference>
<evidence type="ECO:0000256" key="3">
    <source>
        <dbReference type="ARBA" id="ARBA00012744"/>
    </source>
</evidence>
<evidence type="ECO:0000256" key="5">
    <source>
        <dbReference type="ARBA" id="ARBA00023001"/>
    </source>
</evidence>
<keyword evidence="12" id="KW-1185">Reference proteome</keyword>
<keyword evidence="8" id="KW-0624">Polysaccharide degradation</keyword>
<dbReference type="Pfam" id="PF00232">
    <property type="entry name" value="Glyco_hydro_1"/>
    <property type="match status" value="1"/>
</dbReference>
<dbReference type="PANTHER" id="PTHR10353:SF36">
    <property type="entry name" value="LP05116P"/>
    <property type="match status" value="1"/>
</dbReference>
<evidence type="ECO:0000256" key="10">
    <source>
        <dbReference type="RuleBase" id="RU361175"/>
    </source>
</evidence>
<evidence type="ECO:0000256" key="7">
    <source>
        <dbReference type="ARBA" id="ARBA00023295"/>
    </source>
</evidence>
<evidence type="ECO:0000313" key="11">
    <source>
        <dbReference type="EMBL" id="CAG5083967.1"/>
    </source>
</evidence>
<feature type="active site" description="Nucleophile" evidence="9">
    <location>
        <position position="354"/>
    </location>
</feature>
<dbReference type="InterPro" id="IPR017853">
    <property type="entry name" value="GH"/>
</dbReference>
<evidence type="ECO:0000256" key="9">
    <source>
        <dbReference type="PROSITE-ProRule" id="PRU10055"/>
    </source>
</evidence>
<dbReference type="EC" id="3.2.1.21" evidence="3 10"/>
<evidence type="ECO:0000256" key="8">
    <source>
        <dbReference type="ARBA" id="ARBA00023326"/>
    </source>
</evidence>
<dbReference type="PROSITE" id="PS00572">
    <property type="entry name" value="GLYCOSYL_HYDROL_F1_1"/>
    <property type="match status" value="1"/>
</dbReference>
<comment type="caution">
    <text evidence="11">The sequence shown here is derived from an EMBL/GenBank/DDBJ whole genome shotgun (WGS) entry which is preliminary data.</text>
</comment>
<dbReference type="PROSITE" id="PS00653">
    <property type="entry name" value="GLYCOSYL_HYDROL_F1_2"/>
    <property type="match status" value="1"/>
</dbReference>
<gene>
    <name evidence="11" type="primary">txxe 990-bglA</name>
    <name evidence="11" type="ORF">TXXE_07365</name>
</gene>
<evidence type="ECO:0000256" key="1">
    <source>
        <dbReference type="ARBA" id="ARBA00000448"/>
    </source>
</evidence>